<dbReference type="RefSeq" id="WP_152609172.1">
    <property type="nucleotide sequence ID" value="NZ_CP050855.1"/>
</dbReference>
<evidence type="ECO:0000313" key="1">
    <source>
        <dbReference type="EMBL" id="QLH62388.1"/>
    </source>
</evidence>
<dbReference type="InterPro" id="IPR023213">
    <property type="entry name" value="CAT-like_dom_sf"/>
</dbReference>
<proteinExistence type="predicted"/>
<organism evidence="1 2">
    <name type="scientific">Serratia symbiotica</name>
    <dbReference type="NCBI Taxonomy" id="138074"/>
    <lineage>
        <taxon>Bacteria</taxon>
        <taxon>Pseudomonadati</taxon>
        <taxon>Pseudomonadota</taxon>
        <taxon>Gammaproteobacteria</taxon>
        <taxon>Enterobacterales</taxon>
        <taxon>Yersiniaceae</taxon>
        <taxon>Serratia</taxon>
    </lineage>
</organism>
<name>A0A7D5NLA3_9GAMM</name>
<sequence length="130" mass="15129">MSMNHTRFYLLEKLQCGDRSQYNVPLCFEIPSQFLRSAFSVALRRILAALPQCANSLAWKAQKLVLTEKRQACLLEEERHIDKTQEPDNAFNALFGRRFALERGEVCALSYVTYYKEKHYLILNMAASLY</sequence>
<dbReference type="EMBL" id="CP050855">
    <property type="protein sequence ID" value="QLH62388.1"/>
    <property type="molecule type" value="Genomic_DNA"/>
</dbReference>
<dbReference type="Gene3D" id="3.30.559.10">
    <property type="entry name" value="Chloramphenicol acetyltransferase-like domain"/>
    <property type="match status" value="1"/>
</dbReference>
<dbReference type="SUPFAM" id="SSF52777">
    <property type="entry name" value="CoA-dependent acyltransferases"/>
    <property type="match status" value="1"/>
</dbReference>
<evidence type="ECO:0000313" key="2">
    <source>
        <dbReference type="Proteomes" id="UP000042738"/>
    </source>
</evidence>
<protein>
    <submittedName>
        <fullName evidence="1">Uncharacterized protein</fullName>
    </submittedName>
</protein>
<gene>
    <name evidence="1" type="ORF">SYMBAF_04825</name>
</gene>
<dbReference type="Proteomes" id="UP000042738">
    <property type="component" value="Chromosome"/>
</dbReference>
<reference evidence="1 2" key="1">
    <citation type="journal article" date="2014" name="Genome Announc.">
        <title>Whole-Genome Sequence of Serratia symbiotica Strain CWBI-2.3T, a Free-Living Symbiont of the Black Bean Aphid Aphis fabae.</title>
        <authorList>
            <person name="Foray V."/>
            <person name="Grigorescu A.S."/>
            <person name="Sabri A."/>
            <person name="Haubruge E."/>
            <person name="Lognay G."/>
            <person name="Francis F."/>
            <person name="Fauconnier M.L."/>
            <person name="Hance T."/>
            <person name="Thonart P."/>
        </authorList>
    </citation>
    <scope>NUCLEOTIDE SEQUENCE [LARGE SCALE GENOMIC DNA]</scope>
    <source>
        <strain evidence="1">CWBI-2.3</strain>
    </source>
</reference>
<dbReference type="GeneID" id="93735840"/>
<accession>A0A7D5NLA3</accession>
<dbReference type="AlphaFoldDB" id="A0A7D5NLA3"/>